<dbReference type="Pfam" id="PF13344">
    <property type="entry name" value="Hydrolase_6"/>
    <property type="match status" value="1"/>
</dbReference>
<sequence>MAFNHAKLLKQPIKGLLLDISGVLKDGDIPIQGSLEAVRTLQSMGFPFRLITNETLKPKSTIRNTLQMLGYKVNDQDMQCPVPFLKEILIKENLRPHLLLHPRMFAEFEGIDLSNPNCVVMGDAEEYFHYDSLNECFRKLIAMEKPILFSLGINKYYLDDDGLSMDVGAYCKGIEYATGVKARIVGKPSKEYFLRAVNKLGFKPEEVVMIGDDIEYDVGGAQECGLRGVLVKTGKFRPSDELHPKIKPDAIVENLQQFVEMYIKMQDTKQQQGVSA</sequence>
<evidence type="ECO:0000256" key="10">
    <source>
        <dbReference type="ARBA" id="ARBA00023242"/>
    </source>
</evidence>
<evidence type="ECO:0000256" key="8">
    <source>
        <dbReference type="ARBA" id="ARBA00022801"/>
    </source>
</evidence>
<proteinExistence type="evidence at transcript level"/>
<keyword evidence="9" id="KW-0460">Magnesium</keyword>
<keyword evidence="8" id="KW-0378">Hydrolase</keyword>
<keyword evidence="6" id="KW-0963">Cytoplasm</keyword>
<evidence type="ECO:0000256" key="7">
    <source>
        <dbReference type="ARBA" id="ARBA00022723"/>
    </source>
</evidence>
<evidence type="ECO:0000256" key="6">
    <source>
        <dbReference type="ARBA" id="ARBA00022490"/>
    </source>
</evidence>
<evidence type="ECO:0000313" key="14">
    <source>
        <dbReference type="EMBL" id="JAC86402.1"/>
    </source>
</evidence>
<dbReference type="EC" id="3.6.1.1" evidence="5"/>
<dbReference type="NCBIfam" id="TIGR01458">
    <property type="entry name" value="HAD-SF-IIA-hyp3"/>
    <property type="match status" value="1"/>
</dbReference>
<evidence type="ECO:0000256" key="2">
    <source>
        <dbReference type="ARBA" id="ARBA00004123"/>
    </source>
</evidence>
<evidence type="ECO:0000256" key="3">
    <source>
        <dbReference type="ARBA" id="ARBA00004496"/>
    </source>
</evidence>
<dbReference type="PANTHER" id="PTHR19288:SF44">
    <property type="entry name" value="PHOSPHOLYSINE PHOSPHOHISTIDINE INORGANIC PYROPHOSPHATE PHOSPHATASE"/>
    <property type="match status" value="1"/>
</dbReference>
<accession>A0A069DS00</accession>
<dbReference type="InterPro" id="IPR006357">
    <property type="entry name" value="HAD-SF_hydro_IIA"/>
</dbReference>
<evidence type="ECO:0000256" key="4">
    <source>
        <dbReference type="ARBA" id="ARBA00007958"/>
    </source>
</evidence>
<dbReference type="NCBIfam" id="TIGR01549">
    <property type="entry name" value="HAD-SF-IA-v1"/>
    <property type="match status" value="1"/>
</dbReference>
<evidence type="ECO:0000256" key="9">
    <source>
        <dbReference type="ARBA" id="ARBA00022842"/>
    </source>
</evidence>
<dbReference type="InterPro" id="IPR006355">
    <property type="entry name" value="LHPP/HDHD2"/>
</dbReference>
<comment type="subcellular location">
    <subcellularLocation>
        <location evidence="3">Cytoplasm</location>
    </subcellularLocation>
    <subcellularLocation>
        <location evidence="2">Nucleus</location>
    </subcellularLocation>
</comment>
<dbReference type="InterPro" id="IPR036412">
    <property type="entry name" value="HAD-like_sf"/>
</dbReference>
<dbReference type="Gene3D" id="3.40.50.1000">
    <property type="entry name" value="HAD superfamily/HAD-like"/>
    <property type="match status" value="2"/>
</dbReference>
<dbReference type="InterPro" id="IPR023214">
    <property type="entry name" value="HAD_sf"/>
</dbReference>
<dbReference type="Pfam" id="PF13242">
    <property type="entry name" value="Hydrolase_like"/>
    <property type="match status" value="1"/>
</dbReference>
<keyword evidence="10" id="KW-0539">Nucleus</keyword>
<protein>
    <recommendedName>
        <fullName evidence="12">Phospholysine phosphohistidine inorganic pyrophosphate phosphatase</fullName>
        <ecNumber evidence="5">3.6.1.1</ecNumber>
    </recommendedName>
</protein>
<dbReference type="GO" id="GO:0016791">
    <property type="term" value="F:phosphatase activity"/>
    <property type="evidence" value="ECO:0007669"/>
    <property type="project" value="InterPro"/>
</dbReference>
<dbReference type="GO" id="GO:0005634">
    <property type="term" value="C:nucleus"/>
    <property type="evidence" value="ECO:0007669"/>
    <property type="project" value="UniProtKB-SubCell"/>
</dbReference>
<reference evidence="14" key="1">
    <citation type="journal article" date="2015" name="J. Med. Entomol.">
        <title>A Deep Insight Into the Sialotranscriptome of the Chagas Disease Vector, Panstrongylus megistus (Hemiptera: Heteroptera).</title>
        <authorList>
            <person name="Ribeiro J.M."/>
            <person name="Schwarz A."/>
            <person name="Francischetti I.M."/>
        </authorList>
    </citation>
    <scope>NUCLEOTIDE SEQUENCE</scope>
    <source>
        <tissue evidence="14">Salivary glands</tissue>
    </source>
</reference>
<evidence type="ECO:0000256" key="5">
    <source>
        <dbReference type="ARBA" id="ARBA00012146"/>
    </source>
</evidence>
<dbReference type="SUPFAM" id="SSF56784">
    <property type="entry name" value="HAD-like"/>
    <property type="match status" value="1"/>
</dbReference>
<dbReference type="PANTHER" id="PTHR19288">
    <property type="entry name" value="4-NITROPHENYLPHOSPHATASE-RELATED"/>
    <property type="match status" value="1"/>
</dbReference>
<dbReference type="GO" id="GO:0046872">
    <property type="term" value="F:metal ion binding"/>
    <property type="evidence" value="ECO:0007669"/>
    <property type="project" value="UniProtKB-KW"/>
</dbReference>
<evidence type="ECO:0000256" key="12">
    <source>
        <dbReference type="ARBA" id="ARBA00039357"/>
    </source>
</evidence>
<evidence type="ECO:0000256" key="11">
    <source>
        <dbReference type="ARBA" id="ARBA00037258"/>
    </source>
</evidence>
<organism evidence="14">
    <name type="scientific">Panstrongylus megistus</name>
    <dbReference type="NCBI Taxonomy" id="65343"/>
    <lineage>
        <taxon>Eukaryota</taxon>
        <taxon>Metazoa</taxon>
        <taxon>Ecdysozoa</taxon>
        <taxon>Arthropoda</taxon>
        <taxon>Hexapoda</taxon>
        <taxon>Insecta</taxon>
        <taxon>Pterygota</taxon>
        <taxon>Neoptera</taxon>
        <taxon>Paraneoptera</taxon>
        <taxon>Hemiptera</taxon>
        <taxon>Heteroptera</taxon>
        <taxon>Panheteroptera</taxon>
        <taxon>Cimicomorpha</taxon>
        <taxon>Reduviidae</taxon>
        <taxon>Triatominae</taxon>
        <taxon>Panstrongylus</taxon>
    </lineage>
</organism>
<comment type="catalytic activity">
    <reaction evidence="13">
        <text>diphosphate + H2O = 2 phosphate + H(+)</text>
        <dbReference type="Rhea" id="RHEA:24576"/>
        <dbReference type="ChEBI" id="CHEBI:15377"/>
        <dbReference type="ChEBI" id="CHEBI:15378"/>
        <dbReference type="ChEBI" id="CHEBI:33019"/>
        <dbReference type="ChEBI" id="CHEBI:43474"/>
        <dbReference type="EC" id="3.6.1.1"/>
    </reaction>
</comment>
<evidence type="ECO:0000256" key="13">
    <source>
        <dbReference type="ARBA" id="ARBA00047820"/>
    </source>
</evidence>
<comment type="similarity">
    <text evidence="4">Belongs to the HAD-like hydrolase superfamily.</text>
</comment>
<dbReference type="GO" id="GO:0005829">
    <property type="term" value="C:cytosol"/>
    <property type="evidence" value="ECO:0007669"/>
    <property type="project" value="TreeGrafter"/>
</dbReference>
<comment type="cofactor">
    <cofactor evidence="1">
        <name>Mg(2+)</name>
        <dbReference type="ChEBI" id="CHEBI:18420"/>
    </cofactor>
</comment>
<comment type="function">
    <text evidence="11">Phosphatase that hydrolyzes imidodiphosphate, 3-phosphohistidine and 6-phospholysine. Has broad substrate specificity and can also hydrolyze inorganic diphosphate, but with lower efficiency.</text>
</comment>
<dbReference type="AlphaFoldDB" id="A0A069DS00"/>
<dbReference type="EMBL" id="GBGD01002487">
    <property type="protein sequence ID" value="JAC86402.1"/>
    <property type="molecule type" value="mRNA"/>
</dbReference>
<dbReference type="FunFam" id="3.40.50.1000:FF:000051">
    <property type="entry name" value="Phospholysine phosphohistidine inorganic pyrophosphate phosphatase"/>
    <property type="match status" value="1"/>
</dbReference>
<evidence type="ECO:0000256" key="1">
    <source>
        <dbReference type="ARBA" id="ARBA00001946"/>
    </source>
</evidence>
<dbReference type="InterPro" id="IPR006439">
    <property type="entry name" value="HAD-SF_hydro_IA"/>
</dbReference>
<dbReference type="GO" id="GO:0004427">
    <property type="term" value="F:inorganic diphosphate phosphatase activity"/>
    <property type="evidence" value="ECO:0007669"/>
    <property type="project" value="UniProtKB-EC"/>
</dbReference>
<name>A0A069DS00_9HEMI</name>
<keyword evidence="7" id="KW-0479">Metal-binding</keyword>